<reference evidence="5 6" key="1">
    <citation type="journal article" date="2019" name="Commun. Biol.">
        <title>The bagworm genome reveals a unique fibroin gene that provides high tensile strength.</title>
        <authorList>
            <person name="Kono N."/>
            <person name="Nakamura H."/>
            <person name="Ohtoshi R."/>
            <person name="Tomita M."/>
            <person name="Numata K."/>
            <person name="Arakawa K."/>
        </authorList>
    </citation>
    <scope>NUCLEOTIDE SEQUENCE [LARGE SCALE GENOMIC DNA]</scope>
</reference>
<dbReference type="PANTHER" id="PTHR46680">
    <property type="entry name" value="NF-KAPPA-B INHIBITOR ALPHA"/>
    <property type="match status" value="1"/>
</dbReference>
<dbReference type="EMBL" id="BGZK01000366">
    <property type="protein sequence ID" value="GBP39433.1"/>
    <property type="molecule type" value="Genomic_DNA"/>
</dbReference>
<dbReference type="SUPFAM" id="SSF48403">
    <property type="entry name" value="Ankyrin repeat"/>
    <property type="match status" value="1"/>
</dbReference>
<dbReference type="PANTHER" id="PTHR46680:SF3">
    <property type="entry name" value="NF-KAPPA-B INHIBITOR CACTUS"/>
    <property type="match status" value="1"/>
</dbReference>
<feature type="repeat" description="ANK" evidence="3">
    <location>
        <begin position="142"/>
        <end position="174"/>
    </location>
</feature>
<dbReference type="SUPFAM" id="SSF47986">
    <property type="entry name" value="DEATH domain"/>
    <property type="match status" value="1"/>
</dbReference>
<evidence type="ECO:0000313" key="5">
    <source>
        <dbReference type="EMBL" id="GBP39433.1"/>
    </source>
</evidence>
<keyword evidence="6" id="KW-1185">Reference proteome</keyword>
<evidence type="ECO:0000256" key="2">
    <source>
        <dbReference type="ARBA" id="ARBA00023043"/>
    </source>
</evidence>
<dbReference type="PROSITE" id="PS50297">
    <property type="entry name" value="ANK_REP_REGION"/>
    <property type="match status" value="1"/>
</dbReference>
<proteinExistence type="predicted"/>
<dbReference type="Pfam" id="PF00023">
    <property type="entry name" value="Ank"/>
    <property type="match status" value="1"/>
</dbReference>
<dbReference type="InterPro" id="IPR011029">
    <property type="entry name" value="DEATH-like_dom_sf"/>
</dbReference>
<protein>
    <submittedName>
        <fullName evidence="5">Nuclear factor NF-kappa-B p100 subunit</fullName>
    </submittedName>
</protein>
<keyword evidence="1" id="KW-0677">Repeat</keyword>
<dbReference type="OrthoDB" id="10254686at2759"/>
<dbReference type="InterPro" id="IPR036770">
    <property type="entry name" value="Ankyrin_rpt-contain_sf"/>
</dbReference>
<organism evidence="5 6">
    <name type="scientific">Eumeta variegata</name>
    <name type="common">Bagworm moth</name>
    <name type="synonym">Eumeta japonica</name>
    <dbReference type="NCBI Taxonomy" id="151549"/>
    <lineage>
        <taxon>Eukaryota</taxon>
        <taxon>Metazoa</taxon>
        <taxon>Ecdysozoa</taxon>
        <taxon>Arthropoda</taxon>
        <taxon>Hexapoda</taxon>
        <taxon>Insecta</taxon>
        <taxon>Pterygota</taxon>
        <taxon>Neoptera</taxon>
        <taxon>Endopterygota</taxon>
        <taxon>Lepidoptera</taxon>
        <taxon>Glossata</taxon>
        <taxon>Ditrysia</taxon>
        <taxon>Tineoidea</taxon>
        <taxon>Psychidae</taxon>
        <taxon>Oiketicinae</taxon>
        <taxon>Eumeta</taxon>
    </lineage>
</organism>
<feature type="compositionally biased region" description="Basic and acidic residues" evidence="4">
    <location>
        <begin position="27"/>
        <end position="47"/>
    </location>
</feature>
<evidence type="ECO:0000256" key="4">
    <source>
        <dbReference type="SAM" id="MobiDB-lite"/>
    </source>
</evidence>
<evidence type="ECO:0000256" key="1">
    <source>
        <dbReference type="ARBA" id="ARBA00022737"/>
    </source>
</evidence>
<dbReference type="STRING" id="151549.A0A4C1VLC7"/>
<evidence type="ECO:0000313" key="6">
    <source>
        <dbReference type="Proteomes" id="UP000299102"/>
    </source>
</evidence>
<dbReference type="Gene3D" id="1.10.533.10">
    <property type="entry name" value="Death Domain, Fas"/>
    <property type="match status" value="1"/>
</dbReference>
<feature type="repeat" description="ANK" evidence="3">
    <location>
        <begin position="212"/>
        <end position="244"/>
    </location>
</feature>
<evidence type="ECO:0000256" key="3">
    <source>
        <dbReference type="PROSITE-ProRule" id="PRU00023"/>
    </source>
</evidence>
<dbReference type="AlphaFoldDB" id="A0A4C1VLC7"/>
<dbReference type="SMART" id="SM00248">
    <property type="entry name" value="ANK"/>
    <property type="match status" value="6"/>
</dbReference>
<sequence length="451" mass="50727">DSSYMHEYNLEDIMFTNLQSDGIKEKVKEKMADPQKMSITDKEDKSSDNSGLYSEEDEPELKKLLKEIGVLLMEAKKSKNFYESKTKNVRMKLQQLMDMRLDNGDTFLHMTLCNNTLPSMEFIVKLIHSLQMTPTLNLVNNKSQTILHLAIMNNMPDYVPFLISNGCDPMIKDHQGNNAIHYAVIYKSCLSPLLCSMKSNCVNCDLDCYNDDKQTALHIAAQYGPAESVSLLLEHGAGHGARDIDGRTPLHLAAYDDSVANTEALLAYVPANEIDVVDGNTNTALQIVCGLQHQHSVDIARLLLDKGANPLKCDDKKKTAWALAERNLELMTLLKRYISSEHNTVEDIKPESEDEYESTVEDITETGMEDLPKYINEVSAILDRSNAWRELAKRLHQDTLLSCYEKLSSPTSVLLAQLKESQENFSSESLAMILNDMGEKEAANIIYTCLD</sequence>
<dbReference type="GO" id="GO:0005829">
    <property type="term" value="C:cytosol"/>
    <property type="evidence" value="ECO:0007669"/>
    <property type="project" value="TreeGrafter"/>
</dbReference>
<feature type="non-terminal residue" evidence="5">
    <location>
        <position position="1"/>
    </location>
</feature>
<dbReference type="Pfam" id="PF12796">
    <property type="entry name" value="Ank_2"/>
    <property type="match status" value="2"/>
</dbReference>
<dbReference type="GO" id="GO:0051059">
    <property type="term" value="F:NF-kappaB binding"/>
    <property type="evidence" value="ECO:0007669"/>
    <property type="project" value="TreeGrafter"/>
</dbReference>
<dbReference type="Proteomes" id="UP000299102">
    <property type="component" value="Unassembled WGS sequence"/>
</dbReference>
<dbReference type="GO" id="GO:0071356">
    <property type="term" value="P:cellular response to tumor necrosis factor"/>
    <property type="evidence" value="ECO:0007669"/>
    <property type="project" value="TreeGrafter"/>
</dbReference>
<dbReference type="InterPro" id="IPR051070">
    <property type="entry name" value="NF-kappa-B_inhibitor"/>
</dbReference>
<dbReference type="PROSITE" id="PS50088">
    <property type="entry name" value="ANK_REPEAT"/>
    <property type="match status" value="2"/>
</dbReference>
<accession>A0A4C1VLC7</accession>
<keyword evidence="2 3" id="KW-0040">ANK repeat</keyword>
<dbReference type="Gene3D" id="1.25.40.20">
    <property type="entry name" value="Ankyrin repeat-containing domain"/>
    <property type="match status" value="3"/>
</dbReference>
<dbReference type="InterPro" id="IPR002110">
    <property type="entry name" value="Ankyrin_rpt"/>
</dbReference>
<feature type="region of interest" description="Disordered" evidence="4">
    <location>
        <begin position="27"/>
        <end position="56"/>
    </location>
</feature>
<name>A0A4C1VLC7_EUMVA</name>
<comment type="caution">
    <text evidence="5">The sequence shown here is derived from an EMBL/GenBank/DDBJ whole genome shotgun (WGS) entry which is preliminary data.</text>
</comment>
<gene>
    <name evidence="5" type="primary">NFKB2</name>
    <name evidence="5" type="ORF">EVAR_23783_1</name>
</gene>